<accession>A0AA39SV48</accession>
<proteinExistence type="predicted"/>
<dbReference type="GO" id="GO:0008168">
    <property type="term" value="F:methyltransferase activity"/>
    <property type="evidence" value="ECO:0007669"/>
    <property type="project" value="InterPro"/>
</dbReference>
<evidence type="ECO:0000313" key="1">
    <source>
        <dbReference type="EMBL" id="KAK0596204.1"/>
    </source>
</evidence>
<reference evidence="1" key="1">
    <citation type="journal article" date="2022" name="Plant J.">
        <title>Strategies of tolerance reflected in two North American maple genomes.</title>
        <authorList>
            <person name="McEvoy S.L."/>
            <person name="Sezen U.U."/>
            <person name="Trouern-Trend A."/>
            <person name="McMahon S.M."/>
            <person name="Schaberg P.G."/>
            <person name="Yang J."/>
            <person name="Wegrzyn J.L."/>
            <person name="Swenson N.G."/>
        </authorList>
    </citation>
    <scope>NUCLEOTIDE SEQUENCE</scope>
    <source>
        <strain evidence="1">NS2018</strain>
    </source>
</reference>
<keyword evidence="2" id="KW-1185">Reference proteome</keyword>
<dbReference type="Gene3D" id="3.40.50.150">
    <property type="entry name" value="Vaccinia Virus protein VP39"/>
    <property type="match status" value="1"/>
</dbReference>
<dbReference type="AlphaFoldDB" id="A0AA39SV48"/>
<dbReference type="PANTHER" id="PTHR31009">
    <property type="entry name" value="S-ADENOSYL-L-METHIONINE:CARBOXYL METHYLTRANSFERASE FAMILY PROTEIN"/>
    <property type="match status" value="1"/>
</dbReference>
<gene>
    <name evidence="1" type="ORF">LWI29_013617</name>
</gene>
<dbReference type="Pfam" id="PF03492">
    <property type="entry name" value="Methyltransf_7"/>
    <property type="match status" value="1"/>
</dbReference>
<reference evidence="1" key="2">
    <citation type="submission" date="2023-06" db="EMBL/GenBank/DDBJ databases">
        <authorList>
            <person name="Swenson N.G."/>
            <person name="Wegrzyn J.L."/>
            <person name="Mcevoy S.L."/>
        </authorList>
    </citation>
    <scope>NUCLEOTIDE SEQUENCE</scope>
    <source>
        <strain evidence="1">NS2018</strain>
        <tissue evidence="1">Leaf</tissue>
    </source>
</reference>
<comment type="caution">
    <text evidence="1">The sequence shown here is derived from an EMBL/GenBank/DDBJ whole genome shotgun (WGS) entry which is preliminary data.</text>
</comment>
<organism evidence="1 2">
    <name type="scientific">Acer saccharum</name>
    <name type="common">Sugar maple</name>
    <dbReference type="NCBI Taxonomy" id="4024"/>
    <lineage>
        <taxon>Eukaryota</taxon>
        <taxon>Viridiplantae</taxon>
        <taxon>Streptophyta</taxon>
        <taxon>Embryophyta</taxon>
        <taxon>Tracheophyta</taxon>
        <taxon>Spermatophyta</taxon>
        <taxon>Magnoliopsida</taxon>
        <taxon>eudicotyledons</taxon>
        <taxon>Gunneridae</taxon>
        <taxon>Pentapetalae</taxon>
        <taxon>rosids</taxon>
        <taxon>malvids</taxon>
        <taxon>Sapindales</taxon>
        <taxon>Sapindaceae</taxon>
        <taxon>Hippocastanoideae</taxon>
        <taxon>Acereae</taxon>
        <taxon>Acer</taxon>
    </lineage>
</organism>
<dbReference type="InterPro" id="IPR005299">
    <property type="entry name" value="MeTrfase_7"/>
</dbReference>
<dbReference type="EMBL" id="JAUESC010000004">
    <property type="protein sequence ID" value="KAK0596204.1"/>
    <property type="molecule type" value="Genomic_DNA"/>
</dbReference>
<evidence type="ECO:0000313" key="2">
    <source>
        <dbReference type="Proteomes" id="UP001168877"/>
    </source>
</evidence>
<protein>
    <submittedName>
        <fullName evidence="1">Uncharacterized protein</fullName>
    </submittedName>
</protein>
<sequence>MTRHHTVWDNLATKSKPVLEKAVQSLLKENSVPLHNVFNVADLGCAACAASPTTFSVMATVIDTTKNITCNQSAAVVTPDFQFLLNDLPGNDFNTLFKGLSKFVNGEKCEDVSCFAMVVPGLSMAGFSLETLCILFILPTVSVFSLRSFYSSTATSNCWMDLAESLHVDALQLTSTSLFSQSEVAYLNLGWTARTSSQFVLRRKMYGSAVSSFCEILLAVHGCRFFWECSVSYGCDIVLAVELGHVRIRQHVNPQSSSNIVLVQVSDWNEVYKNPTLPLMVDIGCGNSPLYMRVWVYTNANGYLCQFVCFFYGLIGTLFC</sequence>
<dbReference type="InterPro" id="IPR029063">
    <property type="entry name" value="SAM-dependent_MTases_sf"/>
</dbReference>
<dbReference type="SUPFAM" id="SSF53335">
    <property type="entry name" value="S-adenosyl-L-methionine-dependent methyltransferases"/>
    <property type="match status" value="1"/>
</dbReference>
<name>A0AA39SV48_ACESA</name>
<dbReference type="Proteomes" id="UP001168877">
    <property type="component" value="Unassembled WGS sequence"/>
</dbReference>